<dbReference type="eggNOG" id="ENOG502QTCV">
    <property type="taxonomic scope" value="Eukaryota"/>
</dbReference>
<name>E3NK04_CAERE</name>
<reference evidence="2" key="1">
    <citation type="submission" date="2007-07" db="EMBL/GenBank/DDBJ databases">
        <title>PCAP assembly of the Caenorhabditis remanei genome.</title>
        <authorList>
            <consortium name="The Caenorhabditis remanei Sequencing Consortium"/>
            <person name="Wilson R.K."/>
        </authorList>
    </citation>
    <scope>NUCLEOTIDE SEQUENCE [LARGE SCALE GENOMIC DNA]</scope>
    <source>
        <strain evidence="2">PB4641</strain>
    </source>
</reference>
<evidence type="ECO:0000313" key="2">
    <source>
        <dbReference type="EMBL" id="EFP01559.1"/>
    </source>
</evidence>
<sequence length="616" mass="70396">MDDFYVTLPSNVPNPPFPNTSSRYVTRLPEVLQLRKDKWMVALTDLVYPHSFVNVGKPLHYWIHFKTGRQPIRITFPSAHYLNLEQILLTLNARNRPKRGAEEEIDEVSRTKRAVSGGTSGGNASSGPVLTEKKKEILRLVNEKAARDKAAKEKADQEKADQERDAKEKADKEKADKEKADKEKSDKEKADKEKSDKEKADKEKADKEKADKEKADKEKADKEKADKEKADKDKAAKEKVERDRELLKLVNYKADKDRIAKEKKEADDRAKEKEEAEKEEAEKEKAKKDKAAKEKVERDRELLKLVNDKAEKDRIAKEKKEADDRAKEKEEAEKEEAEKEKAKKEKAERDKELLKLINDKAEKDRIAKEKKEADDRAKEKADEEAQKKAAEDAKKKIEADAKKKAELEKARKEQLLALVNNALAVKENLPVYKEILKSVKDRPEDPATYSELLIEFEKLRSIVSIDGANFDVTPYIKFSEEYGRVKVQFLHSDVLFVEFEKPFSYFLGFDDTIIRSSISAPHKVDLFGDVSVIYLYSDVVEPIIVGNKKTNLLSVIPCTGQHGSVVYYTVPNPRYVPIINSTIDSIRVELLTDGGDPIPFSWGTTIAVLHFKKLKM</sequence>
<feature type="region of interest" description="Disordered" evidence="1">
    <location>
        <begin position="98"/>
        <end position="131"/>
    </location>
</feature>
<dbReference type="EMBL" id="DS268772">
    <property type="protein sequence ID" value="EFP01559.1"/>
    <property type="molecule type" value="Genomic_DNA"/>
</dbReference>
<dbReference type="HOGENOM" id="CLU_015332_1_0_1"/>
<organism evidence="3">
    <name type="scientific">Caenorhabditis remanei</name>
    <name type="common">Caenorhabditis vulgaris</name>
    <dbReference type="NCBI Taxonomy" id="31234"/>
    <lineage>
        <taxon>Eukaryota</taxon>
        <taxon>Metazoa</taxon>
        <taxon>Ecdysozoa</taxon>
        <taxon>Nematoda</taxon>
        <taxon>Chromadorea</taxon>
        <taxon>Rhabditida</taxon>
        <taxon>Rhabditina</taxon>
        <taxon>Rhabditomorpha</taxon>
        <taxon>Rhabditoidea</taxon>
        <taxon>Rhabditidae</taxon>
        <taxon>Peloderinae</taxon>
        <taxon>Caenorhabditis</taxon>
    </lineage>
</organism>
<dbReference type="InParanoid" id="E3NK04"/>
<evidence type="ECO:0000256" key="1">
    <source>
        <dbReference type="SAM" id="MobiDB-lite"/>
    </source>
</evidence>
<feature type="region of interest" description="Disordered" evidence="1">
    <location>
        <begin position="145"/>
        <end position="393"/>
    </location>
</feature>
<evidence type="ECO:0000313" key="3">
    <source>
        <dbReference type="Proteomes" id="UP000008281"/>
    </source>
</evidence>
<dbReference type="Proteomes" id="UP000008281">
    <property type="component" value="Unassembled WGS sequence"/>
</dbReference>
<dbReference type="AlphaFoldDB" id="E3NK04"/>
<proteinExistence type="predicted"/>
<dbReference type="STRING" id="31234.E3NK04"/>
<feature type="compositionally biased region" description="Basic and acidic residues" evidence="1">
    <location>
        <begin position="99"/>
        <end position="110"/>
    </location>
</feature>
<accession>E3NK04</accession>
<gene>
    <name evidence="2" type="ORF">CRE_26828</name>
</gene>
<protein>
    <submittedName>
        <fullName evidence="2">Uncharacterized protein</fullName>
    </submittedName>
</protein>
<keyword evidence="3" id="KW-1185">Reference proteome</keyword>